<feature type="domain" description="Integrase catalytic" evidence="1">
    <location>
        <begin position="1"/>
        <end position="110"/>
    </location>
</feature>
<evidence type="ECO:0000313" key="2">
    <source>
        <dbReference type="RefSeq" id="XP_016461798.1"/>
    </source>
</evidence>
<dbReference type="KEGG" id="nta:107785087"/>
<dbReference type="PANTHER" id="PTHR37984:SF5">
    <property type="entry name" value="PROTEIN NYNRIN-LIKE"/>
    <property type="match status" value="1"/>
</dbReference>
<dbReference type="PANTHER" id="PTHR37984">
    <property type="entry name" value="PROTEIN CBG26694"/>
    <property type="match status" value="1"/>
</dbReference>
<dbReference type="AlphaFoldDB" id="A0A1S3ZBM4"/>
<dbReference type="InterPro" id="IPR001584">
    <property type="entry name" value="Integrase_cat-core"/>
</dbReference>
<dbReference type="SUPFAM" id="SSF53098">
    <property type="entry name" value="Ribonuclease H-like"/>
    <property type="match status" value="1"/>
</dbReference>
<gene>
    <name evidence="2" type="primary">LOC107785087</name>
</gene>
<dbReference type="GO" id="GO:0003676">
    <property type="term" value="F:nucleic acid binding"/>
    <property type="evidence" value="ECO:0007669"/>
    <property type="project" value="InterPro"/>
</dbReference>
<dbReference type="Gene3D" id="3.30.420.10">
    <property type="entry name" value="Ribonuclease H-like superfamily/Ribonuclease H"/>
    <property type="match status" value="1"/>
</dbReference>
<dbReference type="RefSeq" id="XP_016461798.1">
    <property type="nucleotide sequence ID" value="XM_016606312.1"/>
</dbReference>
<proteinExistence type="predicted"/>
<dbReference type="InterPro" id="IPR050951">
    <property type="entry name" value="Retrovirus_Pol_polyprotein"/>
</dbReference>
<dbReference type="PaxDb" id="4097-A0A1S3ZBM4"/>
<sequence>MCEFLRKNIFTHFGTPRVIISDNGSHFVNKQFATLLFKYGVTHKTRTSYHAQTSGQVEVANRELKRILEKTVSASRKDWSVKLEEALWAYRTAFKTTIRTSPFKVVYEKSCHLPVEIEHKAYWVIKMLNLDLSPAGEHKLAQMNALEKFRLDAYENTRIFKENTKKWHDSLIKPKEFHKRDRVLLYNSKLRLFPEKFKSRWTGPYVVKRVSPNRAIEIQNQDETESFKVNRHILKPHLVGGFAHQSSSIKIS</sequence>
<organism evidence="2">
    <name type="scientific">Nicotiana tabacum</name>
    <name type="common">Common tobacco</name>
    <dbReference type="NCBI Taxonomy" id="4097"/>
    <lineage>
        <taxon>Eukaryota</taxon>
        <taxon>Viridiplantae</taxon>
        <taxon>Streptophyta</taxon>
        <taxon>Embryophyta</taxon>
        <taxon>Tracheophyta</taxon>
        <taxon>Spermatophyta</taxon>
        <taxon>Magnoliopsida</taxon>
        <taxon>eudicotyledons</taxon>
        <taxon>Gunneridae</taxon>
        <taxon>Pentapetalae</taxon>
        <taxon>asterids</taxon>
        <taxon>lamiids</taxon>
        <taxon>Solanales</taxon>
        <taxon>Solanaceae</taxon>
        <taxon>Nicotianoideae</taxon>
        <taxon>Nicotianeae</taxon>
        <taxon>Nicotiana</taxon>
    </lineage>
</organism>
<dbReference type="InterPro" id="IPR012337">
    <property type="entry name" value="RNaseH-like_sf"/>
</dbReference>
<reference evidence="2" key="1">
    <citation type="submission" date="2025-08" db="UniProtKB">
        <authorList>
            <consortium name="RefSeq"/>
        </authorList>
    </citation>
    <scope>IDENTIFICATION</scope>
</reference>
<dbReference type="PROSITE" id="PS50994">
    <property type="entry name" value="INTEGRASE"/>
    <property type="match status" value="1"/>
</dbReference>
<name>A0A1S3ZBM4_TOBAC</name>
<dbReference type="OrthoDB" id="1709476at2759"/>
<dbReference type="GO" id="GO:0015074">
    <property type="term" value="P:DNA integration"/>
    <property type="evidence" value="ECO:0007669"/>
    <property type="project" value="InterPro"/>
</dbReference>
<dbReference type="InterPro" id="IPR036397">
    <property type="entry name" value="RNaseH_sf"/>
</dbReference>
<accession>A0A1S3ZBM4</accession>
<protein>
    <recommendedName>
        <fullName evidence="1">Integrase catalytic domain-containing protein</fullName>
    </recommendedName>
</protein>
<evidence type="ECO:0000259" key="1">
    <source>
        <dbReference type="PROSITE" id="PS50994"/>
    </source>
</evidence>